<evidence type="ECO:0000313" key="3">
    <source>
        <dbReference type="EMBL" id="MDV7044377.1"/>
    </source>
</evidence>
<sequence>MKYDKRLLDILSVALLCGSSGASASWEPKYYNPKPAPDDVLLPMPCDGVMVFRKVNIPLANPLDDYGITLGKDGDTWGYIEQSRPEHIAGSFTEDQKAKSRYYLMAKYELTELQYQAIQGNCVEPYNKLLLPQVNKSWIEAMNAANQYNLWLLKNKPDRLPVEDGYKGFLRLPTETEWEFAERGGLAVQPSVFRDNLFPMDGGISNYVWFAGAQSSNGKLQLVGLLQPNPLGLHDMLGNAAEMTFEPFRLNKLDRHHGQAGGFVTRGGHYQTPQAEIRNSLRTEEPYYTNEGENQKKTNGFRLVVVSRTLTSRDRIKEIESEWNALGTMDPKGQVKQADSPLSSLSHISANVQDTELKNQLEILRGEMRANTQLRDEQRDQAIRTSLQLGAFLCTKLKDDGVFYDRLNSIYLKTCKAEGSVDANCPKRQTQLEEHKKTLDFIVGYYADTLVEMGTTYNNTLVGSQISVVQQQLSARGKTNLNVYLDTYWNNLLGYWKDGKVSRDEWLEMCKKNN</sequence>
<proteinExistence type="predicted"/>
<dbReference type="Pfam" id="PF03781">
    <property type="entry name" value="FGE-sulfatase"/>
    <property type="match status" value="1"/>
</dbReference>
<dbReference type="InterPro" id="IPR051043">
    <property type="entry name" value="Sulfatase_Mod_Factor_Kinase"/>
</dbReference>
<organism evidence="3 4">
    <name type="scientific">Dickeya solani</name>
    <dbReference type="NCBI Taxonomy" id="1089444"/>
    <lineage>
        <taxon>Bacteria</taxon>
        <taxon>Pseudomonadati</taxon>
        <taxon>Pseudomonadota</taxon>
        <taxon>Gammaproteobacteria</taxon>
        <taxon>Enterobacterales</taxon>
        <taxon>Pectobacteriaceae</taxon>
        <taxon>Dickeya</taxon>
    </lineage>
</organism>
<dbReference type="PANTHER" id="PTHR23150">
    <property type="entry name" value="SULFATASE MODIFYING FACTOR 1, 2"/>
    <property type="match status" value="1"/>
</dbReference>
<keyword evidence="4" id="KW-1185">Reference proteome</keyword>
<feature type="domain" description="Sulfatase-modifying factor enzyme-like" evidence="2">
    <location>
        <begin position="116"/>
        <end position="304"/>
    </location>
</feature>
<dbReference type="EMBL" id="JAWLLM010000020">
    <property type="protein sequence ID" value="MDV7044377.1"/>
    <property type="molecule type" value="Genomic_DNA"/>
</dbReference>
<feature type="signal peptide" evidence="1">
    <location>
        <begin position="1"/>
        <end position="24"/>
    </location>
</feature>
<feature type="chain" id="PRO_5045921381" evidence="1">
    <location>
        <begin position="25"/>
        <end position="514"/>
    </location>
</feature>
<name>A0ABU4ELF0_9GAMM</name>
<evidence type="ECO:0000256" key="1">
    <source>
        <dbReference type="SAM" id="SignalP"/>
    </source>
</evidence>
<dbReference type="SUPFAM" id="SSF56436">
    <property type="entry name" value="C-type lectin-like"/>
    <property type="match status" value="1"/>
</dbReference>
<dbReference type="Proteomes" id="UP001187868">
    <property type="component" value="Unassembled WGS sequence"/>
</dbReference>
<reference evidence="3 4" key="1">
    <citation type="submission" date="2023-10" db="EMBL/GenBank/DDBJ databases">
        <title>Clonality and diversity in the soft rot Dickeya solani phytopathogen.</title>
        <authorList>
            <person name="Pedron J."/>
            <person name="Van Gijisegem F."/>
            <person name="Portier P."/>
            <person name="Taghouti G."/>
        </authorList>
    </citation>
    <scope>NUCLEOTIDE SEQUENCE [LARGE SCALE GENOMIC DNA]</scope>
    <source>
        <strain evidence="3 4">FVG2-MFV017-A9</strain>
    </source>
</reference>
<evidence type="ECO:0000259" key="2">
    <source>
        <dbReference type="Pfam" id="PF03781"/>
    </source>
</evidence>
<dbReference type="InterPro" id="IPR016187">
    <property type="entry name" value="CTDL_fold"/>
</dbReference>
<dbReference type="InterPro" id="IPR042095">
    <property type="entry name" value="SUMF_sf"/>
</dbReference>
<gene>
    <name evidence="3" type="ORF">RUJ08_19815</name>
</gene>
<dbReference type="InterPro" id="IPR005532">
    <property type="entry name" value="SUMF_dom"/>
</dbReference>
<dbReference type="RefSeq" id="WP_081020587.1">
    <property type="nucleotide sequence ID" value="NZ_CP104920.1"/>
</dbReference>
<comment type="caution">
    <text evidence="3">The sequence shown here is derived from an EMBL/GenBank/DDBJ whole genome shotgun (WGS) entry which is preliminary data.</text>
</comment>
<protein>
    <submittedName>
        <fullName evidence="3">SUMF1/EgtB/PvdO family nonheme iron enzyme</fullName>
    </submittedName>
</protein>
<evidence type="ECO:0000313" key="4">
    <source>
        <dbReference type="Proteomes" id="UP001187868"/>
    </source>
</evidence>
<dbReference type="PANTHER" id="PTHR23150:SF19">
    <property type="entry name" value="FORMYLGLYCINE-GENERATING ENZYME"/>
    <property type="match status" value="1"/>
</dbReference>
<keyword evidence="1" id="KW-0732">Signal</keyword>
<accession>A0ABU4ELF0</accession>
<dbReference type="Gene3D" id="3.90.1580.10">
    <property type="entry name" value="paralog of FGE (formylglycine-generating enzyme)"/>
    <property type="match status" value="1"/>
</dbReference>